<evidence type="ECO:0000313" key="13">
    <source>
        <dbReference type="RefSeq" id="XP_048140078.1"/>
    </source>
</evidence>
<dbReference type="PANTHER" id="PTHR31942">
    <property type="entry name" value="MLO-LIKE PROTEIN 1"/>
    <property type="match status" value="1"/>
</dbReference>
<evidence type="ECO:0000256" key="3">
    <source>
        <dbReference type="ARBA" id="ARBA00022692"/>
    </source>
</evidence>
<feature type="transmembrane region" description="Helical" evidence="10">
    <location>
        <begin position="350"/>
        <end position="373"/>
    </location>
</feature>
<dbReference type="OrthoDB" id="1388414at2759"/>
<dbReference type="GO" id="GO:0016020">
    <property type="term" value="C:membrane"/>
    <property type="evidence" value="ECO:0007669"/>
    <property type="project" value="UniProtKB-SubCell"/>
</dbReference>
<evidence type="ECO:0000256" key="7">
    <source>
        <dbReference type="ARBA" id="ARBA00023265"/>
    </source>
</evidence>
<evidence type="ECO:0000313" key="12">
    <source>
        <dbReference type="RefSeq" id="XP_030535901.1"/>
    </source>
</evidence>
<comment type="domain">
    <text evidence="8">The C-terminus contains a calmodulin-binding domain, which binds calmodulin in a calcium-dependent fashion.</text>
</comment>
<feature type="transmembrane region" description="Helical" evidence="10">
    <location>
        <begin position="61"/>
        <end position="82"/>
    </location>
</feature>
<dbReference type="AlphaFoldDB" id="A0A8B8PM78"/>
<feature type="transmembrane region" description="Helical" evidence="10">
    <location>
        <begin position="294"/>
        <end position="316"/>
    </location>
</feature>
<protein>
    <recommendedName>
        <fullName evidence="8">MLO-like protein</fullName>
    </recommendedName>
</protein>
<evidence type="ECO:0000256" key="2">
    <source>
        <dbReference type="ARBA" id="ARBA00006574"/>
    </source>
</evidence>
<feature type="transmembrane region" description="Helical" evidence="10">
    <location>
        <begin position="266"/>
        <end position="288"/>
    </location>
</feature>
<gene>
    <name evidence="12 13" type="primary">LOC115744727</name>
    <name evidence="8" type="synonym">MLO</name>
</gene>
<keyword evidence="6 8" id="KW-0472">Membrane</keyword>
<dbReference type="RefSeq" id="XP_048140078.1">
    <property type="nucleotide sequence ID" value="XM_048284121.1"/>
</dbReference>
<organism evidence="11 12">
    <name type="scientific">Rhodamnia argentea</name>
    <dbReference type="NCBI Taxonomy" id="178133"/>
    <lineage>
        <taxon>Eukaryota</taxon>
        <taxon>Viridiplantae</taxon>
        <taxon>Streptophyta</taxon>
        <taxon>Embryophyta</taxon>
        <taxon>Tracheophyta</taxon>
        <taxon>Spermatophyta</taxon>
        <taxon>Magnoliopsida</taxon>
        <taxon>eudicotyledons</taxon>
        <taxon>Gunneridae</taxon>
        <taxon>Pentapetalae</taxon>
        <taxon>rosids</taxon>
        <taxon>malvids</taxon>
        <taxon>Myrtales</taxon>
        <taxon>Myrtaceae</taxon>
        <taxon>Myrtoideae</taxon>
        <taxon>Myrteae</taxon>
        <taxon>Australasian group</taxon>
        <taxon>Rhodamnia</taxon>
    </lineage>
</organism>
<keyword evidence="8" id="KW-0112">Calmodulin-binding</keyword>
<feature type="compositionally biased region" description="Low complexity" evidence="9">
    <location>
        <begin position="459"/>
        <end position="472"/>
    </location>
</feature>
<feature type="transmembrane region" description="Helical" evidence="10">
    <location>
        <begin position="393"/>
        <end position="414"/>
    </location>
</feature>
<dbReference type="InterPro" id="IPR004326">
    <property type="entry name" value="Mlo"/>
</dbReference>
<comment type="similarity">
    <text evidence="2 8">Belongs to the MLO family.</text>
</comment>
<evidence type="ECO:0000256" key="6">
    <source>
        <dbReference type="ARBA" id="ARBA00023136"/>
    </source>
</evidence>
<evidence type="ECO:0000256" key="5">
    <source>
        <dbReference type="ARBA" id="ARBA00022989"/>
    </source>
</evidence>
<sequence>MATESSGSQSRELDQTPTWAVAGVCALIILISIVLEKVLHKVGTWLTERHKRALYEALEKIKCELMILGFISLLLTFGQSYIAKICIPISVAETMLPCAKSLTTEERRRRLLWYERRSLAAGSYASNCSSGTPLISVNGLHQLHILIFFLAFFHVLYSAVTMLLGRLKIRGWKQWEQETSSHDYEFSTDPSRFRLTHETSFVKVHSSFWTRIPFFFYVGCFFRQFFRSVHKTDYLTLRNGFIAVHIAPGSKFNFQKYIKRSLEDDFKYVVGVSPVLWASFVIFLLLNVNGWHALFWASLIPVIIILAVGTELQAVLTKMALEITERHAVVQGIPLVQGSDRYFWFGRPQLVLHFIHFALFQNAFQITYFLWIWYSFGWDTCFHDNVKLAIVKVALGIGVLCLCSYITLPLYALVTQMGSGMKKSIFDEQTSKALKKWHMAVKKKQGTQGGKSPTRMFGRSRSPSPSSSTVRSSSHRLRRFKTTGHSVRSYDYDDNNLSDNDGDTMLPTSDTKNLVTKVDPEDQVIHVNDSDHGDRASDTDEFSFTKTAPMKEPRTAG</sequence>
<comment type="subcellular location">
    <subcellularLocation>
        <location evidence="1 8">Membrane</location>
        <topology evidence="1 8">Multi-pass membrane protein</topology>
    </subcellularLocation>
</comment>
<dbReference type="GO" id="GO:0006952">
    <property type="term" value="P:defense response"/>
    <property type="evidence" value="ECO:0007669"/>
    <property type="project" value="UniProtKB-KW"/>
</dbReference>
<dbReference type="RefSeq" id="XP_030535901.1">
    <property type="nucleotide sequence ID" value="XM_030680041.1"/>
</dbReference>
<dbReference type="GeneID" id="115744727"/>
<feature type="compositionally biased region" description="Basic and acidic residues" evidence="9">
    <location>
        <begin position="518"/>
        <end position="538"/>
    </location>
</feature>
<feature type="region of interest" description="Disordered" evidence="9">
    <location>
        <begin position="440"/>
        <end position="557"/>
    </location>
</feature>
<evidence type="ECO:0000256" key="9">
    <source>
        <dbReference type="SAM" id="MobiDB-lite"/>
    </source>
</evidence>
<keyword evidence="4 8" id="KW-0611">Plant defense</keyword>
<comment type="function">
    <text evidence="8">May be involved in modulation of pathogen defense and leaf cell death.</text>
</comment>
<feature type="transmembrane region" description="Helical" evidence="10">
    <location>
        <begin position="20"/>
        <end position="40"/>
    </location>
</feature>
<name>A0A8B8PM78_9MYRT</name>
<evidence type="ECO:0000256" key="10">
    <source>
        <dbReference type="SAM" id="Phobius"/>
    </source>
</evidence>
<evidence type="ECO:0000256" key="4">
    <source>
        <dbReference type="ARBA" id="ARBA00022821"/>
    </source>
</evidence>
<proteinExistence type="inferred from homology"/>
<dbReference type="Pfam" id="PF03094">
    <property type="entry name" value="Mlo"/>
    <property type="match status" value="1"/>
</dbReference>
<reference evidence="12" key="1">
    <citation type="submission" date="2025-04" db="UniProtKB">
        <authorList>
            <consortium name="RefSeq"/>
        </authorList>
    </citation>
    <scope>IDENTIFICATION</scope>
    <source>
        <tissue evidence="13">Leaf</tissue>
    </source>
</reference>
<feature type="transmembrane region" description="Helical" evidence="10">
    <location>
        <begin position="143"/>
        <end position="164"/>
    </location>
</feature>
<evidence type="ECO:0000256" key="8">
    <source>
        <dbReference type="RuleBase" id="RU280816"/>
    </source>
</evidence>
<keyword evidence="3 8" id="KW-0812">Transmembrane</keyword>
<evidence type="ECO:0000313" key="11">
    <source>
        <dbReference type="Proteomes" id="UP000827889"/>
    </source>
</evidence>
<dbReference type="KEGG" id="rarg:115744727"/>
<dbReference type="Proteomes" id="UP000827889">
    <property type="component" value="Chromosome 8"/>
</dbReference>
<keyword evidence="5 8" id="KW-1133">Transmembrane helix</keyword>
<dbReference type="GO" id="GO:0005516">
    <property type="term" value="F:calmodulin binding"/>
    <property type="evidence" value="ECO:0007669"/>
    <property type="project" value="UniProtKB-KW"/>
</dbReference>
<keyword evidence="7 8" id="KW-0568">Pathogenesis-related protein</keyword>
<feature type="compositionally biased region" description="Acidic residues" evidence="9">
    <location>
        <begin position="492"/>
        <end position="502"/>
    </location>
</feature>
<accession>A0A8B8PM78</accession>
<dbReference type="PANTHER" id="PTHR31942:SF49">
    <property type="entry name" value="MLO-LIKE PROTEIN 8"/>
    <property type="match status" value="1"/>
</dbReference>
<feature type="compositionally biased region" description="Basic residues" evidence="9">
    <location>
        <begin position="473"/>
        <end position="482"/>
    </location>
</feature>
<keyword evidence="11" id="KW-1185">Reference proteome</keyword>
<evidence type="ECO:0000256" key="1">
    <source>
        <dbReference type="ARBA" id="ARBA00004141"/>
    </source>
</evidence>